<feature type="domain" description="Rad60/SUMO-like" evidence="2">
    <location>
        <begin position="275"/>
        <end position="332"/>
    </location>
</feature>
<gene>
    <name evidence="3" type="ORF">PHMEG_0002622</name>
</gene>
<organism evidence="3 4">
    <name type="scientific">Phytophthora megakarya</name>
    <dbReference type="NCBI Taxonomy" id="4795"/>
    <lineage>
        <taxon>Eukaryota</taxon>
        <taxon>Sar</taxon>
        <taxon>Stramenopiles</taxon>
        <taxon>Oomycota</taxon>
        <taxon>Peronosporomycetes</taxon>
        <taxon>Peronosporales</taxon>
        <taxon>Peronosporaceae</taxon>
        <taxon>Phytophthora</taxon>
    </lineage>
</organism>
<feature type="region of interest" description="Disordered" evidence="1">
    <location>
        <begin position="145"/>
        <end position="174"/>
    </location>
</feature>
<dbReference type="AlphaFoldDB" id="A0A225WYM3"/>
<dbReference type="PANTHER" id="PTHR47813">
    <property type="entry name" value="UBIQUITIN-LIKE SUPERFAMILY PROTEIN"/>
    <property type="match status" value="1"/>
</dbReference>
<evidence type="ECO:0000313" key="3">
    <source>
        <dbReference type="EMBL" id="OWZ22643.1"/>
    </source>
</evidence>
<dbReference type="Gene3D" id="3.10.20.90">
    <property type="entry name" value="Phosphatidylinositol 3-kinase Catalytic Subunit, Chain A, domain 1"/>
    <property type="match status" value="3"/>
</dbReference>
<name>A0A225WYM3_9STRA</name>
<dbReference type="PANTHER" id="PTHR47813:SF2">
    <property type="entry name" value="UBIQUITIN-LIKE SUPERFAMILY PROTEIN"/>
    <property type="match status" value="1"/>
</dbReference>
<proteinExistence type="predicted"/>
<dbReference type="OrthoDB" id="442921at2759"/>
<feature type="region of interest" description="Disordered" evidence="1">
    <location>
        <begin position="15"/>
        <end position="68"/>
    </location>
</feature>
<dbReference type="InterPro" id="IPR022617">
    <property type="entry name" value="Rad60/SUMO-like_dom"/>
</dbReference>
<dbReference type="InterPro" id="IPR029071">
    <property type="entry name" value="Ubiquitin-like_domsf"/>
</dbReference>
<dbReference type="CDD" id="cd01763">
    <property type="entry name" value="Ubl_SUMO_like"/>
    <property type="match status" value="1"/>
</dbReference>
<sequence>MSSDEEDVKLYSALERNKKRQMMVSLSSSSDEGGDDDEDFEGFTILETPTKRRRPSVSPAKNGKSPVRAVVAAARKLLDDSDEDDDDLYTESEREAERLRKMKMEREIRQKLQKDKVLNQTRAILNKVSSTKRQTTMNNTEVISLDSESDDDVSDGAAPVEPVAPPSQPVVDKGPRISLHIRSNGGAVDEIGIHKKETFDRLYTSFCELHGLPRSAVKMSLDGEALPLSGTPASEDLDTGDLIEAKVDFSKQIEAKKKTYIRLRLVVFGKRSEIFKIDSTETVEKLHASYCKRHEISNPDDVVMSIQDQELQLKEHLNFYGLIDLDEISVQVKNVVAKPQTIVIQLRFAEGDPQTHQVVPTSKVGALLGKIAKEKACEVSKISLMIDGEKMAASQTFQVRTKSSASSGLILRCSLLLLQNYDLEGGELVEVKISS</sequence>
<evidence type="ECO:0000256" key="1">
    <source>
        <dbReference type="SAM" id="MobiDB-lite"/>
    </source>
</evidence>
<comment type="caution">
    <text evidence="3">The sequence shown here is derived from an EMBL/GenBank/DDBJ whole genome shotgun (WGS) entry which is preliminary data.</text>
</comment>
<feature type="compositionally biased region" description="Acidic residues" evidence="1">
    <location>
        <begin position="32"/>
        <end position="41"/>
    </location>
</feature>
<feature type="domain" description="Rad60/SUMO-like" evidence="2">
    <location>
        <begin position="177"/>
        <end position="246"/>
    </location>
</feature>
<dbReference type="Pfam" id="PF11976">
    <property type="entry name" value="Rad60-SLD"/>
    <property type="match status" value="2"/>
</dbReference>
<accession>A0A225WYM3</accession>
<evidence type="ECO:0000313" key="4">
    <source>
        <dbReference type="Proteomes" id="UP000198211"/>
    </source>
</evidence>
<reference evidence="4" key="1">
    <citation type="submission" date="2017-03" db="EMBL/GenBank/DDBJ databases">
        <title>Phytopthora megakarya and P. palmivora, two closely related causual agents of cacao black pod achieved similar genome size and gene model numbers by different mechanisms.</title>
        <authorList>
            <person name="Ali S."/>
            <person name="Shao J."/>
            <person name="Larry D.J."/>
            <person name="Kronmiller B."/>
            <person name="Shen D."/>
            <person name="Strem M.D."/>
            <person name="Melnick R.L."/>
            <person name="Guiltinan M.J."/>
            <person name="Tyler B.M."/>
            <person name="Meinhardt L.W."/>
            <person name="Bailey B.A."/>
        </authorList>
    </citation>
    <scope>NUCLEOTIDE SEQUENCE [LARGE SCALE GENOMIC DNA]</scope>
    <source>
        <strain evidence="4">zdho120</strain>
    </source>
</reference>
<dbReference type="SUPFAM" id="SSF54236">
    <property type="entry name" value="Ubiquitin-like"/>
    <property type="match status" value="3"/>
</dbReference>
<dbReference type="EMBL" id="NBNE01000120">
    <property type="protein sequence ID" value="OWZ22643.1"/>
    <property type="molecule type" value="Genomic_DNA"/>
</dbReference>
<dbReference type="Proteomes" id="UP000198211">
    <property type="component" value="Unassembled WGS sequence"/>
</dbReference>
<keyword evidence="4" id="KW-1185">Reference proteome</keyword>
<protein>
    <recommendedName>
        <fullName evidence="2">Rad60/SUMO-like domain-containing protein</fullName>
    </recommendedName>
</protein>
<evidence type="ECO:0000259" key="2">
    <source>
        <dbReference type="Pfam" id="PF11976"/>
    </source>
</evidence>